<keyword evidence="3" id="KW-1185">Reference proteome</keyword>
<feature type="domain" description="SnoaL-like" evidence="1">
    <location>
        <begin position="14"/>
        <end position="108"/>
    </location>
</feature>
<dbReference type="Pfam" id="PF12680">
    <property type="entry name" value="SnoaL_2"/>
    <property type="match status" value="1"/>
</dbReference>
<evidence type="ECO:0000259" key="1">
    <source>
        <dbReference type="Pfam" id="PF12680"/>
    </source>
</evidence>
<dbReference type="EMBL" id="BOOY01000018">
    <property type="protein sequence ID" value="GIJ03219.1"/>
    <property type="molecule type" value="Genomic_DNA"/>
</dbReference>
<dbReference type="Proteomes" id="UP000652013">
    <property type="component" value="Unassembled WGS sequence"/>
</dbReference>
<comment type="caution">
    <text evidence="2">The sequence shown here is derived from an EMBL/GenBank/DDBJ whole genome shotgun (WGS) entry which is preliminary data.</text>
</comment>
<dbReference type="InterPro" id="IPR037401">
    <property type="entry name" value="SnoaL-like"/>
</dbReference>
<dbReference type="AlphaFoldDB" id="A0A8J3Y8E5"/>
<evidence type="ECO:0000313" key="3">
    <source>
        <dbReference type="Proteomes" id="UP000652013"/>
    </source>
</evidence>
<protein>
    <recommendedName>
        <fullName evidence="1">SnoaL-like domain-containing protein</fullName>
    </recommendedName>
</protein>
<evidence type="ECO:0000313" key="2">
    <source>
        <dbReference type="EMBL" id="GIJ03219.1"/>
    </source>
</evidence>
<reference evidence="2" key="1">
    <citation type="submission" date="2021-01" db="EMBL/GenBank/DDBJ databases">
        <title>Whole genome shotgun sequence of Spirilliplanes yamanashiensis NBRC 15828.</title>
        <authorList>
            <person name="Komaki H."/>
            <person name="Tamura T."/>
        </authorList>
    </citation>
    <scope>NUCLEOTIDE SEQUENCE</scope>
    <source>
        <strain evidence="2">NBRC 15828</strain>
    </source>
</reference>
<dbReference type="RefSeq" id="WP_203938491.1">
    <property type="nucleotide sequence ID" value="NZ_BAAAGJ010000005.1"/>
</dbReference>
<dbReference type="SUPFAM" id="SSF54427">
    <property type="entry name" value="NTF2-like"/>
    <property type="match status" value="1"/>
</dbReference>
<dbReference type="InterPro" id="IPR032710">
    <property type="entry name" value="NTF2-like_dom_sf"/>
</dbReference>
<proteinExistence type="predicted"/>
<gene>
    <name evidence="2" type="ORF">Sya03_25710</name>
</gene>
<dbReference type="Gene3D" id="3.10.450.50">
    <property type="match status" value="1"/>
</dbReference>
<accession>A0A8J3Y8E5</accession>
<sequence>MVTREQVTVWIDDYETAWRTAGTAGLAGLFAADATYRQGPYREPVAGLDAIAAMWEAERDGPGESFDMVAEVLAVEDRTAVARVSVRYHDPAQEWLDLWVLRFDDEGRCTAFEEWPYAPPKP</sequence>
<name>A0A8J3Y8E5_9ACTN</name>
<organism evidence="2 3">
    <name type="scientific">Spirilliplanes yamanashiensis</name>
    <dbReference type="NCBI Taxonomy" id="42233"/>
    <lineage>
        <taxon>Bacteria</taxon>
        <taxon>Bacillati</taxon>
        <taxon>Actinomycetota</taxon>
        <taxon>Actinomycetes</taxon>
        <taxon>Micromonosporales</taxon>
        <taxon>Micromonosporaceae</taxon>
        <taxon>Spirilliplanes</taxon>
    </lineage>
</organism>